<protein>
    <submittedName>
        <fullName evidence="2">Uncharacterized protein</fullName>
    </submittedName>
</protein>
<dbReference type="KEGG" id="ovi:T265_02281"/>
<name>A0A074ZVL0_OPIVI</name>
<reference evidence="2 3" key="1">
    <citation type="submission" date="2013-11" db="EMBL/GenBank/DDBJ databases">
        <title>Opisthorchis viverrini - life in the bile duct.</title>
        <authorList>
            <person name="Young N.D."/>
            <person name="Nagarajan N."/>
            <person name="Lin S.J."/>
            <person name="Korhonen P.K."/>
            <person name="Jex A.R."/>
            <person name="Hall R.S."/>
            <person name="Safavi-Hemami H."/>
            <person name="Kaewkong W."/>
            <person name="Bertrand D."/>
            <person name="Gao S."/>
            <person name="Seet Q."/>
            <person name="Wongkham S."/>
            <person name="Teh B.T."/>
            <person name="Wongkham C."/>
            <person name="Intapan P.M."/>
            <person name="Maleewong W."/>
            <person name="Yang X."/>
            <person name="Hu M."/>
            <person name="Wang Z."/>
            <person name="Hofmann A."/>
            <person name="Sternberg P.W."/>
            <person name="Tan P."/>
            <person name="Wang J."/>
            <person name="Gasser R.B."/>
        </authorList>
    </citation>
    <scope>NUCLEOTIDE SEQUENCE [LARGE SCALE GENOMIC DNA]</scope>
</reference>
<evidence type="ECO:0000313" key="3">
    <source>
        <dbReference type="Proteomes" id="UP000054324"/>
    </source>
</evidence>
<proteinExistence type="predicted"/>
<sequence length="79" mass="8922">MLSKKMEKRYPRDEAIMMNAHQKSVQHDSKKPRVKRLPTKGSQSGISPGQPAPREKLISQPRQLSDSCPLRGLLCNVVK</sequence>
<evidence type="ECO:0000313" key="2">
    <source>
        <dbReference type="EMBL" id="KER31513.1"/>
    </source>
</evidence>
<dbReference type="AlphaFoldDB" id="A0A074ZVL0"/>
<organism evidence="2 3">
    <name type="scientific">Opisthorchis viverrini</name>
    <name type="common">Southeast Asian liver fluke</name>
    <dbReference type="NCBI Taxonomy" id="6198"/>
    <lineage>
        <taxon>Eukaryota</taxon>
        <taxon>Metazoa</taxon>
        <taxon>Spiralia</taxon>
        <taxon>Lophotrochozoa</taxon>
        <taxon>Platyhelminthes</taxon>
        <taxon>Trematoda</taxon>
        <taxon>Digenea</taxon>
        <taxon>Opisthorchiida</taxon>
        <taxon>Opisthorchiata</taxon>
        <taxon>Opisthorchiidae</taxon>
        <taxon>Opisthorchis</taxon>
    </lineage>
</organism>
<dbReference type="RefSeq" id="XP_009164749.1">
    <property type="nucleotide sequence ID" value="XM_009166485.1"/>
</dbReference>
<feature type="compositionally biased region" description="Basic and acidic residues" evidence="1">
    <location>
        <begin position="1"/>
        <end position="15"/>
    </location>
</feature>
<keyword evidence="3" id="KW-1185">Reference proteome</keyword>
<evidence type="ECO:0000256" key="1">
    <source>
        <dbReference type="SAM" id="MobiDB-lite"/>
    </source>
</evidence>
<dbReference type="Proteomes" id="UP000054324">
    <property type="component" value="Unassembled WGS sequence"/>
</dbReference>
<dbReference type="EMBL" id="KL596645">
    <property type="protein sequence ID" value="KER31513.1"/>
    <property type="molecule type" value="Genomic_DNA"/>
</dbReference>
<dbReference type="CTD" id="20316469"/>
<accession>A0A074ZVL0</accession>
<feature type="region of interest" description="Disordered" evidence="1">
    <location>
        <begin position="1"/>
        <end position="63"/>
    </location>
</feature>
<gene>
    <name evidence="2" type="ORF">T265_02281</name>
</gene>
<dbReference type="GeneID" id="20316469"/>